<evidence type="ECO:0000313" key="3">
    <source>
        <dbReference type="Proteomes" id="UP001139451"/>
    </source>
</evidence>
<dbReference type="InterPro" id="IPR016024">
    <property type="entry name" value="ARM-type_fold"/>
</dbReference>
<dbReference type="AlphaFoldDB" id="A0A9X2HIS6"/>
<gene>
    <name evidence="2" type="ORF">M9978_05510</name>
</gene>
<keyword evidence="1" id="KW-0812">Transmembrane</keyword>
<organism evidence="2 3">
    <name type="scientific">Sphingomonas tagetis</name>
    <dbReference type="NCBI Taxonomy" id="2949092"/>
    <lineage>
        <taxon>Bacteria</taxon>
        <taxon>Pseudomonadati</taxon>
        <taxon>Pseudomonadota</taxon>
        <taxon>Alphaproteobacteria</taxon>
        <taxon>Sphingomonadales</taxon>
        <taxon>Sphingomonadaceae</taxon>
        <taxon>Sphingomonas</taxon>
    </lineage>
</organism>
<dbReference type="Pfam" id="PF13646">
    <property type="entry name" value="HEAT_2"/>
    <property type="match status" value="1"/>
</dbReference>
<protein>
    <submittedName>
        <fullName evidence="2">HEAT repeat domain-containing protein</fullName>
    </submittedName>
</protein>
<dbReference type="InterPro" id="IPR004155">
    <property type="entry name" value="PBS_lyase_HEAT"/>
</dbReference>
<proteinExistence type="predicted"/>
<dbReference type="Gene3D" id="1.25.10.10">
    <property type="entry name" value="Leucine-rich Repeat Variant"/>
    <property type="match status" value="2"/>
</dbReference>
<dbReference type="InterPro" id="IPR011989">
    <property type="entry name" value="ARM-like"/>
</dbReference>
<evidence type="ECO:0000313" key="2">
    <source>
        <dbReference type="EMBL" id="MCP3729884.1"/>
    </source>
</evidence>
<accession>A0A9X2HIS6</accession>
<reference evidence="2" key="1">
    <citation type="submission" date="2022-05" db="EMBL/GenBank/DDBJ databases">
        <title>Sphingomonas sp. strain MG17 Genome sequencing and assembly.</title>
        <authorList>
            <person name="Kim I."/>
        </authorList>
    </citation>
    <scope>NUCLEOTIDE SEQUENCE</scope>
    <source>
        <strain evidence="2">MG17</strain>
    </source>
</reference>
<dbReference type="SMART" id="SM00567">
    <property type="entry name" value="EZ_HEAT"/>
    <property type="match status" value="4"/>
</dbReference>
<comment type="caution">
    <text evidence="2">The sequence shown here is derived from an EMBL/GenBank/DDBJ whole genome shotgun (WGS) entry which is preliminary data.</text>
</comment>
<keyword evidence="1" id="KW-1133">Transmembrane helix</keyword>
<dbReference type="Proteomes" id="UP001139451">
    <property type="component" value="Unassembled WGS sequence"/>
</dbReference>
<evidence type="ECO:0000256" key="1">
    <source>
        <dbReference type="SAM" id="Phobius"/>
    </source>
</evidence>
<feature type="transmembrane region" description="Helical" evidence="1">
    <location>
        <begin position="6"/>
        <end position="28"/>
    </location>
</feature>
<sequence length="346" mass="37053">MTALRLIWTASLVLAAAALAVMLLLVLLRFWTNRQRARHAAARRRLAPLLLGGGEVTPAAAHGISDAVIADLSLELIQLVRGAERQAFIANAARLGVPRRLARQMRSISQRKRTVALRGLVEFDDPVSRRALDRALDDPAADIRLAAAQALAERGEPLDARDLVRRLGLGSEHSPRTMVRLFRSIAQARPDQVKALVLEPDQNLDVRLAAIEAMADTGDYSLVPVLAALALEADDGSEELPRYLHALGKLGHPSGKTAILAGLSSGSMAARAAAARAVGRIALTDSVDRLGQLLNDREWWVRFRAAEALLGLGDAGLARLRAAAAHGYGPAREAASTMLAERGLQP</sequence>
<name>A0A9X2HIS6_9SPHN</name>
<dbReference type="SUPFAM" id="SSF48371">
    <property type="entry name" value="ARM repeat"/>
    <property type="match status" value="1"/>
</dbReference>
<keyword evidence="1" id="KW-0472">Membrane</keyword>
<keyword evidence="3" id="KW-1185">Reference proteome</keyword>
<dbReference type="EMBL" id="JAMLDX010000003">
    <property type="protein sequence ID" value="MCP3729884.1"/>
    <property type="molecule type" value="Genomic_DNA"/>
</dbReference>